<accession>A0A1U7LSU9</accession>
<evidence type="ECO:0000313" key="1">
    <source>
        <dbReference type="EMBL" id="OLL25745.1"/>
    </source>
</evidence>
<sequence>MPTVKYKKAGPWQSILINMQFIVFAFATLSAAASLDSSQSSPQSVVDNPAATVQSDKFTPTSGSSASPDNLGSSLIQTQGNCNCPRTCRGPTVYVNGAGSFAELAQYNQVSQTDLEYCNYGLFDGYGNGSINRYNCPYACTPSASGGGSGSSGPQDSNQCPQGCPLFFKADGVTDITKIFSNTDDCLRRQPPYDQVYNLGTNVCIAVPQYCY</sequence>
<keyword evidence="2" id="KW-1185">Reference proteome</keyword>
<proteinExistence type="predicted"/>
<name>A0A1U7LSU9_NEOID</name>
<reference evidence="1 2" key="1">
    <citation type="submission" date="2016-04" db="EMBL/GenBank/DDBJ databases">
        <title>Evolutionary innovation and constraint leading to complex multicellularity in the Ascomycota.</title>
        <authorList>
            <person name="Cisse O."/>
            <person name="Nguyen A."/>
            <person name="Hewitt D.A."/>
            <person name="Jedd G."/>
            <person name="Stajich J.E."/>
        </authorList>
    </citation>
    <scope>NUCLEOTIDE SEQUENCE [LARGE SCALE GENOMIC DNA]</scope>
    <source>
        <strain evidence="1 2">DAH-3</strain>
    </source>
</reference>
<comment type="caution">
    <text evidence="1">The sequence shown here is derived from an EMBL/GenBank/DDBJ whole genome shotgun (WGS) entry which is preliminary data.</text>
</comment>
<dbReference type="Proteomes" id="UP000186594">
    <property type="component" value="Unassembled WGS sequence"/>
</dbReference>
<evidence type="ECO:0000313" key="2">
    <source>
        <dbReference type="Proteomes" id="UP000186594"/>
    </source>
</evidence>
<organism evidence="1 2">
    <name type="scientific">Neolecta irregularis (strain DAH-3)</name>
    <dbReference type="NCBI Taxonomy" id="1198029"/>
    <lineage>
        <taxon>Eukaryota</taxon>
        <taxon>Fungi</taxon>
        <taxon>Dikarya</taxon>
        <taxon>Ascomycota</taxon>
        <taxon>Taphrinomycotina</taxon>
        <taxon>Neolectales</taxon>
        <taxon>Neolectaceae</taxon>
        <taxon>Neolecta</taxon>
    </lineage>
</organism>
<dbReference type="AlphaFoldDB" id="A0A1U7LSU9"/>
<protein>
    <submittedName>
        <fullName evidence="1">Uncharacterized protein</fullName>
    </submittedName>
</protein>
<gene>
    <name evidence="1" type="ORF">NEOLI_001644</name>
</gene>
<dbReference type="EMBL" id="LXFE01000323">
    <property type="protein sequence ID" value="OLL25745.1"/>
    <property type="molecule type" value="Genomic_DNA"/>
</dbReference>